<gene>
    <name evidence="2" type="ORF">QR685DRAFT_570371</name>
</gene>
<reference evidence="2 3" key="1">
    <citation type="submission" date="2023-09" db="EMBL/GenBank/DDBJ databases">
        <title>Multi-omics analysis of a traditional fermented food reveals byproduct-associated fungal strains for waste-to-food upcycling.</title>
        <authorList>
            <consortium name="Lawrence Berkeley National Laboratory"/>
            <person name="Rekdal V.M."/>
            <person name="Villalobos-Escobedo J.M."/>
            <person name="Rodriguez-Valeron N."/>
            <person name="Garcia M.O."/>
            <person name="Vasquez D.P."/>
            <person name="Damayanti I."/>
            <person name="Sorensen P.M."/>
            <person name="Baidoo E.E."/>
            <person name="De Carvalho A.C."/>
            <person name="Riley R."/>
            <person name="Lipzen A."/>
            <person name="He G."/>
            <person name="Yan M."/>
            <person name="Haridas S."/>
            <person name="Daum C."/>
            <person name="Yoshinaga Y."/>
            <person name="Ng V."/>
            <person name="Grigoriev I.V."/>
            <person name="Munk R."/>
            <person name="Nuraida L."/>
            <person name="Wijaya C.H."/>
            <person name="Morales P.-C."/>
            <person name="Keasling J.D."/>
        </authorList>
    </citation>
    <scope>NUCLEOTIDE SEQUENCE [LARGE SCALE GENOMIC DNA]</scope>
    <source>
        <strain evidence="2 3">FGSC 2613</strain>
    </source>
</reference>
<evidence type="ECO:0000313" key="3">
    <source>
        <dbReference type="Proteomes" id="UP001451303"/>
    </source>
</evidence>
<comment type="caution">
    <text evidence="2">The sequence shown here is derived from an EMBL/GenBank/DDBJ whole genome shotgun (WGS) entry which is preliminary data.</text>
</comment>
<evidence type="ECO:0000313" key="2">
    <source>
        <dbReference type="EMBL" id="KAL0471612.1"/>
    </source>
</evidence>
<evidence type="ECO:0000256" key="1">
    <source>
        <dbReference type="SAM" id="MobiDB-lite"/>
    </source>
</evidence>
<name>A0ABR3DGV1_NEUIN</name>
<sequence length="208" mass="23001">MSGFSGSKHLPWASPLWIISKTQNKPPWAITHAPSDIFTARYCQSTISQDLHRRDDLYGPGGGDKRRSSSDSFTFLGTPSSPIPFDWPPITRLELGTSYKPSSDPMMGNYESCASPPSFGHPDPHRVPLNVGCEGFSAEDSRLHFSNRSKQRRRRPMSSIWDATCSNSPPADCLIQVSSAPVAGRGHWGMELGYPLDFQWSVSYNVAP</sequence>
<proteinExistence type="predicted"/>
<protein>
    <submittedName>
        <fullName evidence="2">Uncharacterized protein</fullName>
    </submittedName>
</protein>
<feature type="region of interest" description="Disordered" evidence="1">
    <location>
        <begin position="53"/>
        <end position="77"/>
    </location>
</feature>
<feature type="compositionally biased region" description="Basic and acidic residues" evidence="1">
    <location>
        <begin position="53"/>
        <end position="69"/>
    </location>
</feature>
<dbReference type="EMBL" id="JAVLET010000003">
    <property type="protein sequence ID" value="KAL0471612.1"/>
    <property type="molecule type" value="Genomic_DNA"/>
</dbReference>
<organism evidence="2 3">
    <name type="scientific">Neurospora intermedia</name>
    <dbReference type="NCBI Taxonomy" id="5142"/>
    <lineage>
        <taxon>Eukaryota</taxon>
        <taxon>Fungi</taxon>
        <taxon>Dikarya</taxon>
        <taxon>Ascomycota</taxon>
        <taxon>Pezizomycotina</taxon>
        <taxon>Sordariomycetes</taxon>
        <taxon>Sordariomycetidae</taxon>
        <taxon>Sordariales</taxon>
        <taxon>Sordariaceae</taxon>
        <taxon>Neurospora</taxon>
    </lineage>
</organism>
<keyword evidence="3" id="KW-1185">Reference proteome</keyword>
<dbReference type="Proteomes" id="UP001451303">
    <property type="component" value="Unassembled WGS sequence"/>
</dbReference>
<accession>A0ABR3DGV1</accession>